<dbReference type="Pfam" id="PF11797">
    <property type="entry name" value="WxLIP_HBD"/>
    <property type="match status" value="1"/>
</dbReference>
<dbReference type="Proteomes" id="UP001321861">
    <property type="component" value="Chromosome"/>
</dbReference>
<proteinExistence type="predicted"/>
<evidence type="ECO:0000313" key="6">
    <source>
        <dbReference type="EMBL" id="BDR59579.1"/>
    </source>
</evidence>
<evidence type="ECO:0000256" key="2">
    <source>
        <dbReference type="SAM" id="Phobius"/>
    </source>
</evidence>
<evidence type="ECO:0000259" key="5">
    <source>
        <dbReference type="Pfam" id="PF11797"/>
    </source>
</evidence>
<dbReference type="KEGG" id="xap:XA3_20200"/>
<dbReference type="AlphaFoldDB" id="A0AAU9CZZ9"/>
<dbReference type="Pfam" id="PF06030">
    <property type="entry name" value="WxLIP_PGBD"/>
    <property type="match status" value="1"/>
</dbReference>
<feature type="compositionally biased region" description="Basic and acidic residues" evidence="1">
    <location>
        <begin position="359"/>
        <end position="373"/>
    </location>
</feature>
<keyword evidence="2" id="KW-0812">Transmembrane</keyword>
<feature type="signal peptide" evidence="3">
    <location>
        <begin position="1"/>
        <end position="26"/>
    </location>
</feature>
<evidence type="ECO:0000313" key="7">
    <source>
        <dbReference type="Proteomes" id="UP001321861"/>
    </source>
</evidence>
<keyword evidence="2" id="KW-0472">Membrane</keyword>
<keyword evidence="2" id="KW-1133">Transmembrane helix</keyword>
<feature type="region of interest" description="Disordered" evidence="1">
    <location>
        <begin position="348"/>
        <end position="386"/>
    </location>
</feature>
<sequence>MRIIKKIGWIFISILVILMASTPALADDQGGTYTVKPNFPTNQISKYNNGYFDLLVTPGQKQQISIDISNNTNATRKYRILAVSAKTTSQIDTNYDGGGFSNDKSLKYDFAKFGFTPKTVQLKPKSQLTVPLDFTVPNTPFKGIILGGILVRDYSPQSNSKTQDGKSKMQLKNYLNYVIAIRMTEDQQTIIKPELKISNIHAISYHSYPSTGVVLRNTAMGMGSDVSVKATTYLKKDPKIRATNVANNGKIAPNTIFTFPILWTANKRITPGKYHLDMTVKTSERNFKFSRDYTITPSQAAAIDKANPQIKKSYLWLIILIIVIVILLIILGFALFFFMGRGRGRQESNAGFPQNMDGMQKKQFKEMMREQKKQFKAQQKAQKRKK</sequence>
<protein>
    <submittedName>
        <fullName evidence="6">Cell surface protein</fullName>
    </submittedName>
</protein>
<dbReference type="InterPro" id="IPR021759">
    <property type="entry name" value="WxLIP_HBD"/>
</dbReference>
<feature type="domain" description="WxL Interacting Protein peptidoglycan binding" evidence="4">
    <location>
        <begin position="33"/>
        <end position="151"/>
    </location>
</feature>
<feature type="chain" id="PRO_5043784480" evidence="3">
    <location>
        <begin position="27"/>
        <end position="386"/>
    </location>
</feature>
<feature type="domain" description="WxL Interacting Protein host binding" evidence="5">
    <location>
        <begin position="167"/>
        <end position="303"/>
    </location>
</feature>
<evidence type="ECO:0000259" key="4">
    <source>
        <dbReference type="Pfam" id="PF06030"/>
    </source>
</evidence>
<dbReference type="EMBL" id="AP026802">
    <property type="protein sequence ID" value="BDR59579.1"/>
    <property type="molecule type" value="Genomic_DNA"/>
</dbReference>
<keyword evidence="7" id="KW-1185">Reference proteome</keyword>
<dbReference type="RefSeq" id="WP_317635368.1">
    <property type="nucleotide sequence ID" value="NZ_AP026802.1"/>
</dbReference>
<evidence type="ECO:0000256" key="1">
    <source>
        <dbReference type="SAM" id="MobiDB-lite"/>
    </source>
</evidence>
<feature type="transmembrane region" description="Helical" evidence="2">
    <location>
        <begin position="314"/>
        <end position="338"/>
    </location>
</feature>
<name>A0AAU9CZZ9_9LACO</name>
<gene>
    <name evidence="6" type="ORF">XA3_20200</name>
</gene>
<reference evidence="6 7" key="1">
    <citation type="journal article" date="2023" name="Microbiol. Spectr.">
        <title>Symbiosis of Carpenter Bees with Uncharacterized Lactic Acid Bacteria Showing NAD Auxotrophy.</title>
        <authorList>
            <person name="Kawasaki S."/>
            <person name="Ozawa K."/>
            <person name="Mori T."/>
            <person name="Yamamoto A."/>
            <person name="Ito M."/>
            <person name="Ohkuma M."/>
            <person name="Sakamoto M."/>
            <person name="Matsutani M."/>
        </authorList>
    </citation>
    <scope>NUCLEOTIDE SEQUENCE [LARGE SCALE GENOMIC DNA]</scope>
    <source>
        <strain evidence="6 7">XA3</strain>
    </source>
</reference>
<dbReference type="InterPro" id="IPR010317">
    <property type="entry name" value="WxLIP_PGBD"/>
</dbReference>
<evidence type="ECO:0000256" key="3">
    <source>
        <dbReference type="SAM" id="SignalP"/>
    </source>
</evidence>
<keyword evidence="3" id="KW-0732">Signal</keyword>
<accession>A0AAU9CZZ9</accession>
<organism evidence="6 7">
    <name type="scientific">Xylocopilactobacillus apicola</name>
    <dbReference type="NCBI Taxonomy" id="2932184"/>
    <lineage>
        <taxon>Bacteria</taxon>
        <taxon>Bacillati</taxon>
        <taxon>Bacillota</taxon>
        <taxon>Bacilli</taxon>
        <taxon>Lactobacillales</taxon>
        <taxon>Lactobacillaceae</taxon>
        <taxon>Xylocopilactobacillus</taxon>
    </lineage>
</organism>